<dbReference type="Proteomes" id="UP000176450">
    <property type="component" value="Unassembled WGS sequence"/>
</dbReference>
<accession>A0A1F6B0I1</accession>
<keyword evidence="3 5" id="KW-1133">Transmembrane helix</keyword>
<keyword evidence="2 5" id="KW-0812">Transmembrane</keyword>
<proteinExistence type="predicted"/>
<feature type="transmembrane region" description="Helical" evidence="5">
    <location>
        <begin position="140"/>
        <end position="164"/>
    </location>
</feature>
<evidence type="ECO:0000256" key="2">
    <source>
        <dbReference type="ARBA" id="ARBA00022692"/>
    </source>
</evidence>
<evidence type="ECO:0000259" key="6">
    <source>
        <dbReference type="Pfam" id="PF04893"/>
    </source>
</evidence>
<dbReference type="GO" id="GO:0016020">
    <property type="term" value="C:membrane"/>
    <property type="evidence" value="ECO:0007669"/>
    <property type="project" value="UniProtKB-SubCell"/>
</dbReference>
<organism evidence="7 8">
    <name type="scientific">Candidatus Gottesmanbacteria bacterium RIFCSPLOWO2_01_FULL_46_9</name>
    <dbReference type="NCBI Taxonomy" id="1798394"/>
    <lineage>
        <taxon>Bacteria</taxon>
        <taxon>Candidatus Gottesmaniibacteriota</taxon>
    </lineage>
</organism>
<feature type="domain" description="Yip1" evidence="6">
    <location>
        <begin position="17"/>
        <end position="192"/>
    </location>
</feature>
<evidence type="ECO:0000256" key="5">
    <source>
        <dbReference type="SAM" id="Phobius"/>
    </source>
</evidence>
<feature type="transmembrane region" description="Helical" evidence="5">
    <location>
        <begin position="176"/>
        <end position="195"/>
    </location>
</feature>
<name>A0A1F6B0I1_9BACT</name>
<evidence type="ECO:0000313" key="8">
    <source>
        <dbReference type="Proteomes" id="UP000176450"/>
    </source>
</evidence>
<evidence type="ECO:0000256" key="3">
    <source>
        <dbReference type="ARBA" id="ARBA00022989"/>
    </source>
</evidence>
<gene>
    <name evidence="7" type="ORF">A3A63_03000</name>
</gene>
<comment type="subcellular location">
    <subcellularLocation>
        <location evidence="1">Membrane</location>
        <topology evidence="1">Multi-pass membrane protein</topology>
    </subcellularLocation>
</comment>
<keyword evidence="4 5" id="KW-0472">Membrane</keyword>
<sequence length="205" mass="23022">MGNRLLVSGISFGRNCIGIVTRPYETYRRIVEHGSLLELAYIGVVLTMYFVVASIVKTSLLWPFLLTRQFIVLTSATALTFLFVVALFRIAGNLVGAKGTLRGLALGWGYSLLPTLAWFWMTSLLYIFLPPPRTTSSQGVAFSIVYLLVSATLLFWKVILSYLALRFSLRLDLGKIILVCAMVFPVLGFYTLLMYRLGIFRVPFI</sequence>
<dbReference type="InterPro" id="IPR006977">
    <property type="entry name" value="Yip1_dom"/>
</dbReference>
<evidence type="ECO:0000313" key="7">
    <source>
        <dbReference type="EMBL" id="OGG30435.1"/>
    </source>
</evidence>
<feature type="transmembrane region" description="Helical" evidence="5">
    <location>
        <begin position="70"/>
        <end position="91"/>
    </location>
</feature>
<evidence type="ECO:0000256" key="1">
    <source>
        <dbReference type="ARBA" id="ARBA00004141"/>
    </source>
</evidence>
<feature type="transmembrane region" description="Helical" evidence="5">
    <location>
        <begin position="103"/>
        <end position="128"/>
    </location>
</feature>
<dbReference type="AlphaFoldDB" id="A0A1F6B0I1"/>
<evidence type="ECO:0000256" key="4">
    <source>
        <dbReference type="ARBA" id="ARBA00023136"/>
    </source>
</evidence>
<protein>
    <recommendedName>
        <fullName evidence="6">Yip1 domain-containing protein</fullName>
    </recommendedName>
</protein>
<dbReference type="Pfam" id="PF04893">
    <property type="entry name" value="Yip1"/>
    <property type="match status" value="1"/>
</dbReference>
<feature type="transmembrane region" description="Helical" evidence="5">
    <location>
        <begin position="39"/>
        <end position="64"/>
    </location>
</feature>
<comment type="caution">
    <text evidence="7">The sequence shown here is derived from an EMBL/GenBank/DDBJ whole genome shotgun (WGS) entry which is preliminary data.</text>
</comment>
<reference evidence="7 8" key="1">
    <citation type="journal article" date="2016" name="Nat. Commun.">
        <title>Thousands of microbial genomes shed light on interconnected biogeochemical processes in an aquifer system.</title>
        <authorList>
            <person name="Anantharaman K."/>
            <person name="Brown C.T."/>
            <person name="Hug L.A."/>
            <person name="Sharon I."/>
            <person name="Castelle C.J."/>
            <person name="Probst A.J."/>
            <person name="Thomas B.C."/>
            <person name="Singh A."/>
            <person name="Wilkins M.J."/>
            <person name="Karaoz U."/>
            <person name="Brodie E.L."/>
            <person name="Williams K.H."/>
            <person name="Hubbard S.S."/>
            <person name="Banfield J.F."/>
        </authorList>
    </citation>
    <scope>NUCLEOTIDE SEQUENCE [LARGE SCALE GENOMIC DNA]</scope>
</reference>
<dbReference type="EMBL" id="MFJX01000039">
    <property type="protein sequence ID" value="OGG30435.1"/>
    <property type="molecule type" value="Genomic_DNA"/>
</dbReference>